<evidence type="ECO:0000313" key="1">
    <source>
        <dbReference type="EMBL" id="SHL03500.1"/>
    </source>
</evidence>
<dbReference type="RefSeq" id="WP_072875236.1">
    <property type="nucleotide sequence ID" value="NZ_FRAF01000033.1"/>
</dbReference>
<protein>
    <submittedName>
        <fullName evidence="1">Heptaprenyl diphosphate synthase (HEPPP synthase) subunit 1</fullName>
    </submittedName>
</protein>
<dbReference type="OrthoDB" id="2417886at2"/>
<dbReference type="Pfam" id="PF07307">
    <property type="entry name" value="HEPPP_synt_1"/>
    <property type="match status" value="1"/>
</dbReference>
<dbReference type="AlphaFoldDB" id="A0A1M6XBY0"/>
<name>A0A1M6XBY0_9BACL</name>
<reference evidence="2" key="1">
    <citation type="submission" date="2016-11" db="EMBL/GenBank/DDBJ databases">
        <authorList>
            <person name="Varghese N."/>
            <person name="Submissions S."/>
        </authorList>
    </citation>
    <scope>NUCLEOTIDE SEQUENCE [LARGE SCALE GENOMIC DNA]</scope>
    <source>
        <strain evidence="2">USBA-503</strain>
    </source>
</reference>
<sequence length="246" mass="28816">MPREISERYLSVAQKFYREIEHPYLKTNQVLQTPSRFHFEVGLGILKAASVPEHQWDLILTALLLLQKGLSMHDEIDEKINRTRQLTILAGDFHSSQYYRLIAQTGEFPLMDLLAVSVAEMNEAKMTLLISQQKLSLEEQKQLRIIIEGRLLEALAEYYLRHETHWKSDIRSLVEAYILHTDIEFRKFNLRPAHLRQAYDCLTNILDRVWAHSPISLDDPLHALLMDYIQPIQELLEVRQWVEGSS</sequence>
<dbReference type="InterPro" id="IPR009920">
    <property type="entry name" value="HEPPP_synth_su1"/>
</dbReference>
<dbReference type="Gene3D" id="1.20.120.1450">
    <property type="match status" value="1"/>
</dbReference>
<organism evidence="1 2">
    <name type="scientific">Alicyclobacillus tolerans</name>
    <dbReference type="NCBI Taxonomy" id="90970"/>
    <lineage>
        <taxon>Bacteria</taxon>
        <taxon>Bacillati</taxon>
        <taxon>Bacillota</taxon>
        <taxon>Bacilli</taxon>
        <taxon>Bacillales</taxon>
        <taxon>Alicyclobacillaceae</taxon>
        <taxon>Alicyclobacillus</taxon>
    </lineage>
</organism>
<dbReference type="Proteomes" id="UP000184016">
    <property type="component" value="Unassembled WGS sequence"/>
</dbReference>
<gene>
    <name evidence="1" type="ORF">SAMN05443507_13312</name>
</gene>
<dbReference type="STRING" id="1830138.SAMN05443507_13312"/>
<dbReference type="EMBL" id="FRAF01000033">
    <property type="protein sequence ID" value="SHL03500.1"/>
    <property type="molecule type" value="Genomic_DNA"/>
</dbReference>
<evidence type="ECO:0000313" key="2">
    <source>
        <dbReference type="Proteomes" id="UP000184016"/>
    </source>
</evidence>
<accession>A0A1M6XBY0</accession>
<keyword evidence="2" id="KW-1185">Reference proteome</keyword>
<dbReference type="GO" id="GO:0009234">
    <property type="term" value="P:menaquinone biosynthetic process"/>
    <property type="evidence" value="ECO:0007669"/>
    <property type="project" value="InterPro"/>
</dbReference>
<proteinExistence type="predicted"/>